<evidence type="ECO:0000256" key="2">
    <source>
        <dbReference type="ARBA" id="ARBA00022980"/>
    </source>
</evidence>
<keyword evidence="2" id="KW-0689">Ribosomal protein</keyword>
<dbReference type="Proteomes" id="UP000038045">
    <property type="component" value="Unplaced"/>
</dbReference>
<evidence type="ECO:0000256" key="1">
    <source>
        <dbReference type="ARBA" id="ARBA00008889"/>
    </source>
</evidence>
<evidence type="ECO:0000256" key="5">
    <source>
        <dbReference type="ARBA" id="ARBA00035716"/>
    </source>
</evidence>
<dbReference type="InterPro" id="IPR047865">
    <property type="entry name" value="Ribosomal_uL10_bac_type"/>
</dbReference>
<dbReference type="STRING" id="131310.A0A0N4Z6J5"/>
<dbReference type="PANTHER" id="PTHR11560">
    <property type="entry name" value="39S RIBOSOMAL PROTEIN L10, MITOCHONDRIAL"/>
    <property type="match status" value="1"/>
</dbReference>
<dbReference type="Gene3D" id="3.30.70.1730">
    <property type="match status" value="1"/>
</dbReference>
<dbReference type="InterPro" id="IPR001790">
    <property type="entry name" value="Ribosomal_uL10"/>
</dbReference>
<evidence type="ECO:0000313" key="7">
    <source>
        <dbReference type="WBParaSite" id="PTRK_0000280100.1"/>
    </source>
</evidence>
<evidence type="ECO:0000256" key="4">
    <source>
        <dbReference type="ARBA" id="ARBA00035707"/>
    </source>
</evidence>
<dbReference type="GO" id="GO:0005840">
    <property type="term" value="C:ribosome"/>
    <property type="evidence" value="ECO:0007669"/>
    <property type="project" value="UniProtKB-KW"/>
</dbReference>
<dbReference type="SUPFAM" id="SSF160369">
    <property type="entry name" value="Ribosomal protein L10-like"/>
    <property type="match status" value="1"/>
</dbReference>
<dbReference type="Pfam" id="PF00466">
    <property type="entry name" value="Ribosomal_L10"/>
    <property type="match status" value="1"/>
</dbReference>
<keyword evidence="3" id="KW-0687">Ribonucleoprotein</keyword>
<evidence type="ECO:0000256" key="3">
    <source>
        <dbReference type="ARBA" id="ARBA00023274"/>
    </source>
</evidence>
<reference evidence="7" key="1">
    <citation type="submission" date="2017-02" db="UniProtKB">
        <authorList>
            <consortium name="WormBaseParasite"/>
        </authorList>
    </citation>
    <scope>IDENTIFICATION</scope>
</reference>
<dbReference type="GO" id="GO:1990904">
    <property type="term" value="C:ribonucleoprotein complex"/>
    <property type="evidence" value="ECO:0007669"/>
    <property type="project" value="UniProtKB-KW"/>
</dbReference>
<accession>A0A0N4Z6J5</accession>
<dbReference type="InterPro" id="IPR043141">
    <property type="entry name" value="Ribosomal_uL10-like_sf"/>
</dbReference>
<dbReference type="WBParaSite" id="PTRK_0000280100.1">
    <property type="protein sequence ID" value="PTRK_0000280100.1"/>
    <property type="gene ID" value="PTRK_0000280100"/>
</dbReference>
<keyword evidence="6" id="KW-1185">Reference proteome</keyword>
<proteinExistence type="inferred from homology"/>
<sequence length="219" mass="25750">MFLQRFNISLIRNVSSKYIRPHPRHYKRRWFEAAVAPILPEEKKMCTPKSEIKEAYELEKNQYLDIELALAAKVKKWIIDEDFHLMAYCQLLPVQGRTKRLATNQLRLKGIEAKTYSNKIMRKVFENTPLQTINNLLEGQNCIFYGKDINQINVMVNELKKLNWAIPLAYSMNERIISTKEAETLAKLPSLECIRAETCSIIMDNTDMDYLSKVFPRFR</sequence>
<comment type="similarity">
    <text evidence="1">Belongs to the universal ribosomal protein uL10 family.</text>
</comment>
<evidence type="ECO:0000313" key="6">
    <source>
        <dbReference type="Proteomes" id="UP000038045"/>
    </source>
</evidence>
<protein>
    <recommendedName>
        <fullName evidence="4">Large ribosomal subunit protein uL10m</fullName>
    </recommendedName>
    <alternativeName>
        <fullName evidence="5">39S ribosomal protein L10, mitochondrial</fullName>
    </alternativeName>
</protein>
<dbReference type="AlphaFoldDB" id="A0A0N4Z6J5"/>
<organism evidence="6 7">
    <name type="scientific">Parastrongyloides trichosuri</name>
    <name type="common">Possum-specific nematode worm</name>
    <dbReference type="NCBI Taxonomy" id="131310"/>
    <lineage>
        <taxon>Eukaryota</taxon>
        <taxon>Metazoa</taxon>
        <taxon>Ecdysozoa</taxon>
        <taxon>Nematoda</taxon>
        <taxon>Chromadorea</taxon>
        <taxon>Rhabditida</taxon>
        <taxon>Tylenchina</taxon>
        <taxon>Panagrolaimomorpha</taxon>
        <taxon>Strongyloidoidea</taxon>
        <taxon>Strongyloididae</taxon>
        <taxon>Parastrongyloides</taxon>
    </lineage>
</organism>
<name>A0A0N4Z6J5_PARTI</name>